<name>A0ABT6Q3H4_9PROT</name>
<organism evidence="2 3">
    <name type="scientific">Commensalibacter oyaizuii</name>
    <dbReference type="NCBI Taxonomy" id="3043873"/>
    <lineage>
        <taxon>Bacteria</taxon>
        <taxon>Pseudomonadati</taxon>
        <taxon>Pseudomonadota</taxon>
        <taxon>Alphaproteobacteria</taxon>
        <taxon>Acetobacterales</taxon>
        <taxon>Acetobacteraceae</taxon>
    </lineage>
</organism>
<dbReference type="Pfam" id="PF08861">
    <property type="entry name" value="DUF1828"/>
    <property type="match status" value="1"/>
</dbReference>
<feature type="domain" description="DUF1828" evidence="1">
    <location>
        <begin position="77"/>
        <end position="162"/>
    </location>
</feature>
<evidence type="ECO:0000259" key="1">
    <source>
        <dbReference type="Pfam" id="PF08861"/>
    </source>
</evidence>
<gene>
    <name evidence="2" type="ORF">QJV27_09740</name>
</gene>
<dbReference type="Proteomes" id="UP001431634">
    <property type="component" value="Unassembled WGS sequence"/>
</dbReference>
<dbReference type="RefSeq" id="WP_281448733.1">
    <property type="nucleotide sequence ID" value="NZ_JASBAO010000001.1"/>
</dbReference>
<evidence type="ECO:0000313" key="3">
    <source>
        <dbReference type="Proteomes" id="UP001431634"/>
    </source>
</evidence>
<reference evidence="2" key="1">
    <citation type="submission" date="2023-05" db="EMBL/GenBank/DDBJ databases">
        <title>Whole genome sequence of Commensalibacter sp.</title>
        <authorList>
            <person name="Charoenyingcharoen P."/>
            <person name="Yukphan P."/>
        </authorList>
    </citation>
    <scope>NUCLEOTIDE SEQUENCE</scope>
    <source>
        <strain evidence="2">TBRC 16381</strain>
    </source>
</reference>
<keyword evidence="3" id="KW-1185">Reference proteome</keyword>
<comment type="caution">
    <text evidence="2">The sequence shown here is derived from an EMBL/GenBank/DDBJ whole genome shotgun (WGS) entry which is preliminary data.</text>
</comment>
<proteinExistence type="predicted"/>
<dbReference type="EMBL" id="JASBAO010000001">
    <property type="protein sequence ID" value="MDI2091644.1"/>
    <property type="molecule type" value="Genomic_DNA"/>
</dbReference>
<dbReference type="InterPro" id="IPR014960">
    <property type="entry name" value="DUF1828"/>
</dbReference>
<sequence length="168" mass="19005">MVKVVGKSENGSIPTNSLQNKCEIGIRGNKGFPSDPGIYVPKTFFDEIQAKISEYSFSSLSQCQVNKVDDTCIEVVTGILDRHHDHLQVYIKKVDDHYLLSDGGYIFSDIDVDLVDKDDLLKIKNKLQDRLYVSINDHNEITLLTNKHDFFVNLQNMIKAQISACVLL</sequence>
<accession>A0ABT6Q3H4</accession>
<protein>
    <submittedName>
        <fullName evidence="2">DUF1828 domain-containing protein</fullName>
    </submittedName>
</protein>
<evidence type="ECO:0000313" key="2">
    <source>
        <dbReference type="EMBL" id="MDI2091644.1"/>
    </source>
</evidence>